<feature type="compositionally biased region" description="Low complexity" evidence="1">
    <location>
        <begin position="72"/>
        <end position="131"/>
    </location>
</feature>
<feature type="compositionally biased region" description="Basic and acidic residues" evidence="1">
    <location>
        <begin position="166"/>
        <end position="180"/>
    </location>
</feature>
<dbReference type="Pfam" id="PF12089">
    <property type="entry name" value="DUF3566"/>
    <property type="match status" value="1"/>
</dbReference>
<protein>
    <submittedName>
        <fullName evidence="4">DUF3566 domain-containing protein</fullName>
    </submittedName>
</protein>
<name>A0A3P1T0Z6_9ACTN</name>
<feature type="domain" description="DUF3566" evidence="3">
    <location>
        <begin position="190"/>
        <end position="307"/>
    </location>
</feature>
<feature type="transmembrane region" description="Helical" evidence="2">
    <location>
        <begin position="265"/>
        <end position="291"/>
    </location>
</feature>
<accession>A0A3P1T0Z6</accession>
<evidence type="ECO:0000313" key="5">
    <source>
        <dbReference type="Proteomes" id="UP000280819"/>
    </source>
</evidence>
<evidence type="ECO:0000256" key="2">
    <source>
        <dbReference type="SAM" id="Phobius"/>
    </source>
</evidence>
<evidence type="ECO:0000313" key="4">
    <source>
        <dbReference type="EMBL" id="RRD03111.1"/>
    </source>
</evidence>
<keyword evidence="2" id="KW-0472">Membrane</keyword>
<keyword evidence="2" id="KW-1133">Transmembrane helix</keyword>
<feature type="transmembrane region" description="Helical" evidence="2">
    <location>
        <begin position="208"/>
        <end position="230"/>
    </location>
</feature>
<dbReference type="AlphaFoldDB" id="A0A3P1T0Z6"/>
<evidence type="ECO:0000256" key="1">
    <source>
        <dbReference type="SAM" id="MobiDB-lite"/>
    </source>
</evidence>
<feature type="region of interest" description="Disordered" evidence="1">
    <location>
        <begin position="147"/>
        <end position="192"/>
    </location>
</feature>
<comment type="caution">
    <text evidence="4">The sequence shown here is derived from an EMBL/GenBank/DDBJ whole genome shotgun (WGS) entry which is preliminary data.</text>
</comment>
<dbReference type="InterPro" id="IPR021949">
    <property type="entry name" value="DUF3566_TM"/>
</dbReference>
<evidence type="ECO:0000259" key="3">
    <source>
        <dbReference type="Pfam" id="PF12089"/>
    </source>
</evidence>
<gene>
    <name evidence="4" type="ORF">EII34_15460</name>
</gene>
<dbReference type="OrthoDB" id="3240216at2"/>
<feature type="region of interest" description="Disordered" evidence="1">
    <location>
        <begin position="1"/>
        <end position="131"/>
    </location>
</feature>
<feature type="compositionally biased region" description="Low complexity" evidence="1">
    <location>
        <begin position="30"/>
        <end position="51"/>
    </location>
</feature>
<dbReference type="EMBL" id="RQZG01000029">
    <property type="protein sequence ID" value="RRD03111.1"/>
    <property type="molecule type" value="Genomic_DNA"/>
</dbReference>
<dbReference type="Proteomes" id="UP000280819">
    <property type="component" value="Unassembled WGS sequence"/>
</dbReference>
<organism evidence="4 5">
    <name type="scientific">Arachnia propionica</name>
    <dbReference type="NCBI Taxonomy" id="1750"/>
    <lineage>
        <taxon>Bacteria</taxon>
        <taxon>Bacillati</taxon>
        <taxon>Actinomycetota</taxon>
        <taxon>Actinomycetes</taxon>
        <taxon>Propionibacteriales</taxon>
        <taxon>Propionibacteriaceae</taxon>
        <taxon>Arachnia</taxon>
    </lineage>
</organism>
<sequence>MSDKDPQWPGPDGKPGVSFAPKGSRKQRNQARTQQQKQAAAPAKAEAAATTNLKQAPATTKLPAAKQDKGKQGPPQKGGPQQGQQGQQGQKPQQKPQGKPQQQQVAPQSPSSAAQQVKTEPAAAPAPAGAGAQSAASMWASSAPTAAPLAPLPAPDGSGSSSVQKPVKDGAGSKDGKSTETTKGGGRKTRKARLRLSRIDPWSVMKTAFLFSIAFGIILVVITAVLWQVIESSGALDSVNSTMNQLIGDANTKFSIQDYINSGRVVGLVTLLAAVDVVILTAVATLFAFLYNLAATVLGGLEITLAED</sequence>
<reference evidence="4 5" key="1">
    <citation type="submission" date="2018-11" db="EMBL/GenBank/DDBJ databases">
        <title>Genomes From Bacteria Associated with the Canine Oral Cavity: a Test Case for Automated Genome-Based Taxonomic Assignment.</title>
        <authorList>
            <person name="Coil D.A."/>
            <person name="Jospin G."/>
            <person name="Darling A.E."/>
            <person name="Wallis C."/>
            <person name="Davis I.J."/>
            <person name="Harris S."/>
            <person name="Eisen J.A."/>
            <person name="Holcombe L.J."/>
            <person name="O'Flynn C."/>
        </authorList>
    </citation>
    <scope>NUCLEOTIDE SEQUENCE [LARGE SCALE GENOMIC DNA]</scope>
    <source>
        <strain evidence="4 5">OH887_COT-365</strain>
    </source>
</reference>
<keyword evidence="2" id="KW-0812">Transmembrane</keyword>
<proteinExistence type="predicted"/>